<evidence type="ECO:0000256" key="1">
    <source>
        <dbReference type="HAMAP-Rule" id="MF_02233"/>
    </source>
</evidence>
<feature type="binding site" evidence="1">
    <location>
        <position position="197"/>
    </location>
    <ligand>
        <name>[4Fe-4S] cluster</name>
        <dbReference type="ChEBI" id="CHEBI:49883"/>
    </ligand>
</feature>
<keyword evidence="1" id="KW-0479">Metal-binding</keyword>
<dbReference type="InterPro" id="IPR043693">
    <property type="entry name" value="UbiV"/>
</dbReference>
<gene>
    <name evidence="1" type="primary">ubiV</name>
    <name evidence="2" type="ORF">G6N76_21165</name>
</gene>
<dbReference type="PANTHER" id="PTHR30217">
    <property type="entry name" value="PEPTIDASE U32 FAMILY"/>
    <property type="match status" value="1"/>
</dbReference>
<keyword evidence="3" id="KW-1185">Reference proteome</keyword>
<dbReference type="GO" id="GO:0046872">
    <property type="term" value="F:metal ion binding"/>
    <property type="evidence" value="ECO:0007669"/>
    <property type="project" value="UniProtKB-KW"/>
</dbReference>
<dbReference type="NCBIfam" id="NF011991">
    <property type="entry name" value="PRK15447.1"/>
    <property type="match status" value="1"/>
</dbReference>
<dbReference type="HAMAP" id="MF_02233">
    <property type="entry name" value="UbiV"/>
    <property type="match status" value="1"/>
</dbReference>
<keyword evidence="1" id="KW-0004">4Fe-4S</keyword>
<protein>
    <recommendedName>
        <fullName evidence="1">Ubiquinone biosynthesis protein UbiV</fullName>
    </recommendedName>
</protein>
<dbReference type="GO" id="GO:0006744">
    <property type="term" value="P:ubiquinone biosynthetic process"/>
    <property type="evidence" value="ECO:0007669"/>
    <property type="project" value="UniProtKB-UniRule"/>
</dbReference>
<organism evidence="2 3">
    <name type="scientific">Rhizobium daejeonense</name>
    <dbReference type="NCBI Taxonomy" id="240521"/>
    <lineage>
        <taxon>Bacteria</taxon>
        <taxon>Pseudomonadati</taxon>
        <taxon>Pseudomonadota</taxon>
        <taxon>Alphaproteobacteria</taxon>
        <taxon>Hyphomicrobiales</taxon>
        <taxon>Rhizobiaceae</taxon>
        <taxon>Rhizobium/Agrobacterium group</taxon>
        <taxon>Rhizobium</taxon>
    </lineage>
</organism>
<feature type="binding site" evidence="1">
    <location>
        <position position="180"/>
    </location>
    <ligand>
        <name>[4Fe-4S] cluster</name>
        <dbReference type="ChEBI" id="CHEBI:49883"/>
    </ligand>
</feature>
<reference evidence="2 3" key="1">
    <citation type="submission" date="2020-02" db="EMBL/GenBank/DDBJ databases">
        <title>Genome sequence of the type strain CCBAU10050 of Rhizobium daejeonense.</title>
        <authorList>
            <person name="Gao J."/>
            <person name="Sun J."/>
        </authorList>
    </citation>
    <scope>NUCLEOTIDE SEQUENCE [LARGE SCALE GENOMIC DNA]</scope>
    <source>
        <strain evidence="2 3">CCBAU10050</strain>
    </source>
</reference>
<dbReference type="UniPathway" id="UPA00232"/>
<accession>A0A6M1S582</accession>
<sequence>MSMPHITPSLTMGPVYYLWDGPKWRDFHFRIADEAPVDRVVIGETVCSKRQHFIEPHIAEVIERLEDAGKTVILSTLALVTLERESRHVRDSIANSEHPVEANDLSALGLLNGKPHSIGPLVNVYNAATARLLGGRGATSICLPPELPFSSVKAIAEQTPDVALEVFAFGRMPLAISARCAHARAKGHIKDNCQFICGDDPDGLPVKTLDRQSFLVLNGVQTVSHTCQALLGELADLTAVGIFGFRLSPQDCDMVAVASLYRSVIDGDMETDEAIERLRAIYPSAPLSNGFHHAREGAAWVARARDTAHSAAGA</sequence>
<evidence type="ECO:0000313" key="2">
    <source>
        <dbReference type="EMBL" id="NGO66175.1"/>
    </source>
</evidence>
<comment type="subunit">
    <text evidence="1">Forms a heterodimer with UbiU.</text>
</comment>
<dbReference type="PANTHER" id="PTHR30217:SF11">
    <property type="entry name" value="UBIQUINONE BIOSYNTHESIS PROTEIN UBIV"/>
    <property type="match status" value="1"/>
</dbReference>
<dbReference type="AlphaFoldDB" id="A0A6M1S582"/>
<dbReference type="EMBL" id="JAAKZH010000009">
    <property type="protein sequence ID" value="NGO66175.1"/>
    <property type="molecule type" value="Genomic_DNA"/>
</dbReference>
<comment type="pathway">
    <text evidence="1">Cofactor biosynthesis; ubiquinone biosynthesis.</text>
</comment>
<comment type="function">
    <text evidence="1">Required for O(2)-independent ubiquinone (coenzyme Q) biosynthesis. Together with UbiU, is essential for the C6-hydroxylation reaction in the oxygen-independent ubiquinone biosynthesis pathway.</text>
</comment>
<feature type="binding site" evidence="1">
    <location>
        <position position="193"/>
    </location>
    <ligand>
        <name>[4Fe-4S] cluster</name>
        <dbReference type="ChEBI" id="CHEBI:49883"/>
    </ligand>
</feature>
<name>A0A6M1S582_9HYPH</name>
<comment type="cofactor">
    <cofactor evidence="1">
        <name>[4Fe-4S] cluster</name>
        <dbReference type="ChEBI" id="CHEBI:49883"/>
    </cofactor>
</comment>
<keyword evidence="1" id="KW-0831">Ubiquinone biosynthesis</keyword>
<comment type="caution">
    <text evidence="2">The sequence shown here is derived from an EMBL/GenBank/DDBJ whole genome shotgun (WGS) entry which is preliminary data.</text>
</comment>
<dbReference type="Proteomes" id="UP000477849">
    <property type="component" value="Unassembled WGS sequence"/>
</dbReference>
<evidence type="ECO:0000313" key="3">
    <source>
        <dbReference type="Proteomes" id="UP000477849"/>
    </source>
</evidence>
<proteinExistence type="inferred from homology"/>
<keyword evidence="1" id="KW-0411">Iron-sulfur</keyword>
<feature type="binding site" evidence="1">
    <location>
        <position position="47"/>
    </location>
    <ligand>
        <name>[4Fe-4S] cluster</name>
        <dbReference type="ChEBI" id="CHEBI:49883"/>
    </ligand>
</feature>
<dbReference type="GO" id="GO:0051539">
    <property type="term" value="F:4 iron, 4 sulfur cluster binding"/>
    <property type="evidence" value="ECO:0007669"/>
    <property type="project" value="UniProtKB-UniRule"/>
</dbReference>
<dbReference type="InterPro" id="IPR001539">
    <property type="entry name" value="Peptidase_U32"/>
</dbReference>
<dbReference type="InterPro" id="IPR051454">
    <property type="entry name" value="RNA/ubiquinone_mod_enzymes"/>
</dbReference>
<keyword evidence="1" id="KW-0408">Iron</keyword>
<comment type="similarity">
    <text evidence="1">Belongs to the peptidase U32 family. UbiV subfamily.</text>
</comment>
<dbReference type="Pfam" id="PF01136">
    <property type="entry name" value="Peptidase_U32"/>
    <property type="match status" value="1"/>
</dbReference>